<reference evidence="2" key="2">
    <citation type="submission" date="2023-06" db="EMBL/GenBank/DDBJ databases">
        <authorList>
            <person name="Kobayashi Y."/>
            <person name="Kayamori A."/>
            <person name="Aoki K."/>
            <person name="Shiwa Y."/>
            <person name="Fujita N."/>
            <person name="Sugita T."/>
            <person name="Iwasaki W."/>
            <person name="Tanaka N."/>
            <person name="Takashima M."/>
        </authorList>
    </citation>
    <scope>NUCLEOTIDE SEQUENCE</scope>
    <source>
        <strain evidence="2">HIS016</strain>
    </source>
</reference>
<evidence type="ECO:0000313" key="3">
    <source>
        <dbReference type="Proteomes" id="UP001222932"/>
    </source>
</evidence>
<name>A0AAD3TNF0_9TREE</name>
<protein>
    <recommendedName>
        <fullName evidence="4">WW domain-containing protein</fullName>
    </recommendedName>
</protein>
<evidence type="ECO:0008006" key="4">
    <source>
        <dbReference type="Google" id="ProtNLM"/>
    </source>
</evidence>
<sequence>MDDADVDWGLDDDGYDDDCLSVGGYDDEMADEPKTKHEQDSQEAIKRNESRGSPSKNIAEKEEASKTVKDIPEAMPEEEPKEGAKEAANTARQFQPKPLYTNIPASSTEPIPSPTSAPLTRSTPELPVTSHLENQEERREGEPPSSQPRDSAGRDRRARSREREGWREDRRDKHEGERPQQEWGDRSRPTQERRKSYDRSRPDDKHTSSGREGRDWDERREVKREHDRAVWRGKEPTSLRTEDGYHLKGAFQQPLHNSTDGLPGGWRRIVPDKAFREGIPIPTAPKGGPGRYFFLHEGTGAGQWEAPAGSLQPKPEKEDRKEDTDKLALQDRPPTRPAATRAVPATSTLSSRAPTGPRAVRQREPPKERDDRNDRGVRDRERERREPERDGHQRDVRQRGDGPGDRDRRDEWPDDRNGRRDDRREDRRDQDRRERGDRDRRRGGHDDELSRRDNDRSTQRDTDERPPRREEPPAFVSNANFNSASAPLGPRMNESREAMLNGSDRPVPRRAPEPPRPAFGPGRRVPPGARAPIAARLAPAPAGPPARRGMRAWGQPESIPRVPASGPPPREFASAQRNVRERDHHHQSDNQPRETREPHGQPREPPRELAKRDESPKPREEPRRSEKAEALRAQLQESRRARDEERTPIGNREERKEPGTQAAENRKCELADEGERHDNRRQPVDRSNDRENPNELRAVPVHPSRMGLIPTTARITAHSGPESRSDHSQGSQRPMLDLASRLSDRGPHREEEKPNLASRISGLPDRVDEHTDWKPREGQEPPNERAARPYTPQESLTSPIPGQGCTLPAQRWFLLDLHGNRADRCRNPKGLSAIASATIPSDAVLRAACLHMGQTHVSEMVTASATPTAAQNVMIVTAIAFLKVVAAAPSVTLRPMGPTLAARPALQGVGVTTARVRQRTMSAAVRNGMTEA</sequence>
<feature type="compositionally biased region" description="Basic and acidic residues" evidence="1">
    <location>
        <begin position="578"/>
        <end position="630"/>
    </location>
</feature>
<feature type="compositionally biased region" description="Basic and acidic residues" evidence="1">
    <location>
        <begin position="361"/>
        <end position="472"/>
    </location>
</feature>
<dbReference type="EMBL" id="BTCM01000001">
    <property type="protein sequence ID" value="GMK53880.1"/>
    <property type="molecule type" value="Genomic_DNA"/>
</dbReference>
<feature type="compositionally biased region" description="Basic and acidic residues" evidence="1">
    <location>
        <begin position="637"/>
        <end position="694"/>
    </location>
</feature>
<feature type="compositionally biased region" description="Low complexity" evidence="1">
    <location>
        <begin position="337"/>
        <end position="348"/>
    </location>
</feature>
<reference evidence="2" key="1">
    <citation type="journal article" date="2023" name="BMC Genomics">
        <title>Chromosome-level genome assemblies of Cutaneotrichosporon spp. (Trichosporonales, Basidiomycota) reveal imbalanced evolution between nucleotide sequences and chromosome synteny.</title>
        <authorList>
            <person name="Kobayashi Y."/>
            <person name="Kayamori A."/>
            <person name="Aoki K."/>
            <person name="Shiwa Y."/>
            <person name="Matsutani M."/>
            <person name="Fujita N."/>
            <person name="Sugita T."/>
            <person name="Iwasaki W."/>
            <person name="Tanaka N."/>
            <person name="Takashima M."/>
        </authorList>
    </citation>
    <scope>NUCLEOTIDE SEQUENCE</scope>
    <source>
        <strain evidence="2">HIS016</strain>
    </source>
</reference>
<evidence type="ECO:0000313" key="2">
    <source>
        <dbReference type="EMBL" id="GMK53880.1"/>
    </source>
</evidence>
<feature type="region of interest" description="Disordered" evidence="1">
    <location>
        <begin position="1"/>
        <end position="244"/>
    </location>
</feature>
<feature type="compositionally biased region" description="Basic and acidic residues" evidence="1">
    <location>
        <begin position="765"/>
        <end position="787"/>
    </location>
</feature>
<dbReference type="Proteomes" id="UP001222932">
    <property type="component" value="Unassembled WGS sequence"/>
</dbReference>
<organism evidence="2 3">
    <name type="scientific">Cutaneotrichosporon spelunceum</name>
    <dbReference type="NCBI Taxonomy" id="1672016"/>
    <lineage>
        <taxon>Eukaryota</taxon>
        <taxon>Fungi</taxon>
        <taxon>Dikarya</taxon>
        <taxon>Basidiomycota</taxon>
        <taxon>Agaricomycotina</taxon>
        <taxon>Tremellomycetes</taxon>
        <taxon>Trichosporonales</taxon>
        <taxon>Trichosporonaceae</taxon>
        <taxon>Cutaneotrichosporon</taxon>
    </lineage>
</organism>
<feature type="compositionally biased region" description="Basic and acidic residues" evidence="1">
    <location>
        <begin position="314"/>
        <end position="329"/>
    </location>
</feature>
<accession>A0AAD3TNF0</accession>
<feature type="compositionally biased region" description="Low complexity" evidence="1">
    <location>
        <begin position="519"/>
        <end position="540"/>
    </location>
</feature>
<feature type="compositionally biased region" description="Basic and acidic residues" evidence="1">
    <location>
        <begin position="742"/>
        <end position="754"/>
    </location>
</feature>
<dbReference type="AlphaFoldDB" id="A0AAD3TNF0"/>
<feature type="compositionally biased region" description="Basic and acidic residues" evidence="1">
    <location>
        <begin position="133"/>
        <end position="142"/>
    </location>
</feature>
<feature type="compositionally biased region" description="Basic and acidic residues" evidence="1">
    <location>
        <begin position="31"/>
        <end position="50"/>
    </location>
</feature>
<feature type="compositionally biased region" description="Polar residues" evidence="1">
    <location>
        <begin position="103"/>
        <end position="123"/>
    </location>
</feature>
<gene>
    <name evidence="2" type="ORF">CspeluHIS016_0104660</name>
</gene>
<feature type="compositionally biased region" description="Basic and acidic residues" evidence="1">
    <location>
        <begin position="151"/>
        <end position="244"/>
    </location>
</feature>
<proteinExistence type="predicted"/>
<evidence type="ECO:0000256" key="1">
    <source>
        <dbReference type="SAM" id="MobiDB-lite"/>
    </source>
</evidence>
<comment type="caution">
    <text evidence="2">The sequence shown here is derived from an EMBL/GenBank/DDBJ whole genome shotgun (WGS) entry which is preliminary data.</text>
</comment>
<feature type="compositionally biased region" description="Acidic residues" evidence="1">
    <location>
        <begin position="1"/>
        <end position="30"/>
    </location>
</feature>
<keyword evidence="3" id="KW-1185">Reference proteome</keyword>
<feature type="compositionally biased region" description="Basic and acidic residues" evidence="1">
    <location>
        <begin position="58"/>
        <end position="72"/>
    </location>
</feature>
<feature type="region of interest" description="Disordered" evidence="1">
    <location>
        <begin position="277"/>
        <end position="801"/>
    </location>
</feature>